<keyword evidence="3" id="KW-0964">Secreted</keyword>
<dbReference type="InterPro" id="IPR003172">
    <property type="entry name" value="ML_dom"/>
</dbReference>
<evidence type="ECO:0000256" key="1">
    <source>
        <dbReference type="ARBA" id="ARBA00004613"/>
    </source>
</evidence>
<reference evidence="9" key="1">
    <citation type="submission" date="2025-08" db="UniProtKB">
        <authorList>
            <consortium name="RefSeq"/>
        </authorList>
    </citation>
    <scope>IDENTIFICATION</scope>
    <source>
        <strain evidence="9">Airmid</strain>
    </source>
</reference>
<dbReference type="OrthoDB" id="6490559at2759"/>
<sequence>MIFQQMLNLTSSSLLIMLLMLLLPALVLSSTIAKRESEQESDSDDGLMEYNDCGNGNLRRLKVEGCEPNEEKNSRFCLLTRGSNASLVAKFIADSDYPTVTTNVRIKIGFFEFGYPPIEYDACQHYVACPLRKEELNVARVTFPIISLVPRFGNMLITARLYGPNGEVIVCGQAKAGLI</sequence>
<comment type="similarity">
    <text evidence="2">Belongs to the NPC2 family.</text>
</comment>
<dbReference type="KEGG" id="dpte:113793135"/>
<protein>
    <submittedName>
        <fullName evidence="9">Mite group 2 allergen Lep d 2-like</fullName>
    </submittedName>
</protein>
<dbReference type="SUPFAM" id="SSF81296">
    <property type="entry name" value="E set domains"/>
    <property type="match status" value="1"/>
</dbReference>
<dbReference type="FunFam" id="2.60.40.770:FF:000001">
    <property type="entry name" value="NPC intracellular cholesterol transporter 2"/>
    <property type="match status" value="1"/>
</dbReference>
<dbReference type="GO" id="GO:0005576">
    <property type="term" value="C:extracellular region"/>
    <property type="evidence" value="ECO:0007669"/>
    <property type="project" value="UniProtKB-SubCell"/>
</dbReference>
<evidence type="ECO:0000256" key="3">
    <source>
        <dbReference type="ARBA" id="ARBA00022525"/>
    </source>
</evidence>
<dbReference type="SMART" id="SM00737">
    <property type="entry name" value="ML"/>
    <property type="match status" value="1"/>
</dbReference>
<dbReference type="Gene3D" id="2.60.40.770">
    <property type="match status" value="1"/>
</dbReference>
<evidence type="ECO:0000256" key="4">
    <source>
        <dbReference type="ARBA" id="ARBA00022729"/>
    </source>
</evidence>
<gene>
    <name evidence="9" type="primary">LOC113793135</name>
</gene>
<dbReference type="InterPro" id="IPR014756">
    <property type="entry name" value="Ig_E-set"/>
</dbReference>
<proteinExistence type="inferred from homology"/>
<organism evidence="8 9">
    <name type="scientific">Dermatophagoides pteronyssinus</name>
    <name type="common">European house dust mite</name>
    <dbReference type="NCBI Taxonomy" id="6956"/>
    <lineage>
        <taxon>Eukaryota</taxon>
        <taxon>Metazoa</taxon>
        <taxon>Ecdysozoa</taxon>
        <taxon>Arthropoda</taxon>
        <taxon>Chelicerata</taxon>
        <taxon>Arachnida</taxon>
        <taxon>Acari</taxon>
        <taxon>Acariformes</taxon>
        <taxon>Sarcoptiformes</taxon>
        <taxon>Astigmata</taxon>
        <taxon>Psoroptidia</taxon>
        <taxon>Analgoidea</taxon>
        <taxon>Pyroglyphidae</taxon>
        <taxon>Dermatophagoidinae</taxon>
        <taxon>Dermatophagoides</taxon>
    </lineage>
</organism>
<dbReference type="RefSeq" id="XP_027198916.1">
    <property type="nucleotide sequence ID" value="XM_027343115.1"/>
</dbReference>
<dbReference type="OMA" id="MRLITEM"/>
<dbReference type="AlphaFoldDB" id="A0A6P6Y1E0"/>
<keyword evidence="5" id="KW-1015">Disulfide bond</keyword>
<feature type="domain" description="MD-2-related lipid-recognition" evidence="7">
    <location>
        <begin position="50"/>
        <end position="176"/>
    </location>
</feature>
<accession>A0A6P6Y1E0</accession>
<evidence type="ECO:0000256" key="6">
    <source>
        <dbReference type="SAM" id="SignalP"/>
    </source>
</evidence>
<evidence type="ECO:0000256" key="2">
    <source>
        <dbReference type="ARBA" id="ARBA00006370"/>
    </source>
</evidence>
<evidence type="ECO:0000256" key="5">
    <source>
        <dbReference type="ARBA" id="ARBA00023157"/>
    </source>
</evidence>
<dbReference type="InParanoid" id="A0A6P6Y1E0"/>
<evidence type="ECO:0000313" key="9">
    <source>
        <dbReference type="RefSeq" id="XP_027198916.1"/>
    </source>
</evidence>
<feature type="signal peptide" evidence="6">
    <location>
        <begin position="1"/>
        <end position="29"/>
    </location>
</feature>
<evidence type="ECO:0000259" key="7">
    <source>
        <dbReference type="SMART" id="SM00737"/>
    </source>
</evidence>
<feature type="chain" id="PRO_5028324707" evidence="6">
    <location>
        <begin position="30"/>
        <end position="179"/>
    </location>
</feature>
<comment type="subcellular location">
    <subcellularLocation>
        <location evidence="1">Secreted</location>
    </subcellularLocation>
</comment>
<evidence type="ECO:0000313" key="8">
    <source>
        <dbReference type="Proteomes" id="UP000515146"/>
    </source>
</evidence>
<dbReference type="Pfam" id="PF02221">
    <property type="entry name" value="E1_DerP2_DerF2"/>
    <property type="match status" value="1"/>
</dbReference>
<name>A0A6P6Y1E0_DERPT</name>
<dbReference type="Proteomes" id="UP000515146">
    <property type="component" value="Unplaced"/>
</dbReference>
<keyword evidence="4 6" id="KW-0732">Signal</keyword>
<dbReference type="GeneID" id="113793135"/>
<keyword evidence="8" id="KW-1185">Reference proteome</keyword>